<organism evidence="2 3">
    <name type="scientific">Fusicatenibacter faecihominis</name>
    <dbReference type="NCBI Taxonomy" id="2881276"/>
    <lineage>
        <taxon>Bacteria</taxon>
        <taxon>Bacillati</taxon>
        <taxon>Bacillota</taxon>
        <taxon>Clostridia</taxon>
        <taxon>Lachnospirales</taxon>
        <taxon>Lachnospiraceae</taxon>
        <taxon>Fusicatenibacter</taxon>
    </lineage>
</organism>
<name>A0AAE3DQ20_9FIRM</name>
<dbReference type="AlphaFoldDB" id="A0AAE3DQ20"/>
<reference evidence="2 3" key="1">
    <citation type="submission" date="2021-10" db="EMBL/GenBank/DDBJ databases">
        <title>Anaerobic single-cell dispensing facilitates the cultivation of human gut bacteria.</title>
        <authorList>
            <person name="Afrizal A."/>
        </authorList>
    </citation>
    <scope>NUCLEOTIDE SEQUENCE [LARGE SCALE GENOMIC DNA]</scope>
    <source>
        <strain evidence="2 3">CLA-AA-H277</strain>
    </source>
</reference>
<protein>
    <submittedName>
        <fullName evidence="2">Extracellular solute-binding protein</fullName>
    </submittedName>
</protein>
<keyword evidence="1" id="KW-0732">Signal</keyword>
<accession>A0AAE3DQ20</accession>
<evidence type="ECO:0000313" key="3">
    <source>
        <dbReference type="Proteomes" id="UP001197875"/>
    </source>
</evidence>
<dbReference type="InterPro" id="IPR006059">
    <property type="entry name" value="SBP"/>
</dbReference>
<dbReference type="Pfam" id="PF01547">
    <property type="entry name" value="SBP_bac_1"/>
    <property type="match status" value="1"/>
</dbReference>
<dbReference type="SUPFAM" id="SSF53850">
    <property type="entry name" value="Periplasmic binding protein-like II"/>
    <property type="match status" value="1"/>
</dbReference>
<dbReference type="Proteomes" id="UP001197875">
    <property type="component" value="Unassembled WGS sequence"/>
</dbReference>
<keyword evidence="3" id="KW-1185">Reference proteome</keyword>
<feature type="signal peptide" evidence="1">
    <location>
        <begin position="1"/>
        <end position="24"/>
    </location>
</feature>
<evidence type="ECO:0000313" key="2">
    <source>
        <dbReference type="EMBL" id="MCC2188364.1"/>
    </source>
</evidence>
<gene>
    <name evidence="2" type="ORF">LKD71_00770</name>
</gene>
<dbReference type="EMBL" id="JAJEPR010000001">
    <property type="protein sequence ID" value="MCC2188364.1"/>
    <property type="molecule type" value="Genomic_DNA"/>
</dbReference>
<dbReference type="RefSeq" id="WP_227613975.1">
    <property type="nucleotide sequence ID" value="NZ_JAJEPR010000001.1"/>
</dbReference>
<feature type="chain" id="PRO_5042278209" evidence="1">
    <location>
        <begin position="25"/>
        <end position="559"/>
    </location>
</feature>
<proteinExistence type="predicted"/>
<sequence length="559" mass="61718">MKRNKVKRILSTATAMALTTTTLAGGMTVAASEGTSVPAFEDIEFPDAMPASPTQAEDGYYDYDDMSVHYDLSFETYNYGATVPDDDPIKAWLEEKYNVTLSFETVASADQETFLSTAFAGGDVPDLITLSSKEMGFTLGGQGLLVDAKDMYPYMPQTQKFVTKTLLQYSTMEDGTIPFVTKYAIQDGDIWNLAIRQDWLDNLGMEMPTTEEELLEYAKACTFNDPDGNGQDDTYFMLGAGGGSGLGMLDGFGTAYGNPNYTVGEDGKLSVPMLNGTRKQTLEFINKLCSEGVLPVDWYSIEWEQAKSYTLNDKIGMVRYPASNLYQEYVTFQGNDASKAANWAFLPSMPFENGKGGAGGNPGVLLAIPKSNVEGDDGKLMRICHILDAMVYGGEAYFQTVQGGGLDVYPDYDGDVREYKEDGRSFCYVSQDHPGFNGTYGTDNLALAPWQNFGYTLKWQDEYAESEEAQPRADAINNSNAALAEMDRWENTGLLYTLPAEIQPNLNEFVSAQEYKFATGERSFDEWDTYVNEWLDQGGRENIKAVAEQLGCELPDGIE</sequence>
<comment type="caution">
    <text evidence="2">The sequence shown here is derived from an EMBL/GenBank/DDBJ whole genome shotgun (WGS) entry which is preliminary data.</text>
</comment>
<dbReference type="Gene3D" id="3.40.190.10">
    <property type="entry name" value="Periplasmic binding protein-like II"/>
    <property type="match status" value="2"/>
</dbReference>
<evidence type="ECO:0000256" key="1">
    <source>
        <dbReference type="SAM" id="SignalP"/>
    </source>
</evidence>